<dbReference type="Pfam" id="PF11967">
    <property type="entry name" value="RecO_N"/>
    <property type="match status" value="1"/>
</dbReference>
<evidence type="ECO:0000256" key="1">
    <source>
        <dbReference type="ARBA" id="ARBA00003065"/>
    </source>
</evidence>
<evidence type="ECO:0000313" key="10">
    <source>
        <dbReference type="Proteomes" id="UP001595455"/>
    </source>
</evidence>
<keyword evidence="6" id="KW-0234">DNA repair</keyword>
<sequence length="240" mass="28074">MMRNEVLHGYLIHHRKYRERSHIVHLFTQEHGRVDGILRQTPPPQYQPITLQASGKSELKNFSKLEILNQPIFFYGDAFFSGFYLNEVILRLCPLEEAMPETFAQYHITLQHLQNLAEHSQADLFLRQILRQFEHALLEELGYPLDYQHDAHQHEISANQSYQFQLSDGFIPVAHHSPATLLGKQILSMAHYEKGMDFSSEQLQLLAKLYRQMISSLLGDRPLKSRQLWIQNSQSKMAKH</sequence>
<dbReference type="Proteomes" id="UP001595455">
    <property type="component" value="Unassembled WGS sequence"/>
</dbReference>
<accession>A0ABV7BA05</accession>
<dbReference type="InterPro" id="IPR003717">
    <property type="entry name" value="RecO"/>
</dbReference>
<dbReference type="Gene3D" id="2.40.50.140">
    <property type="entry name" value="Nucleic acid-binding proteins"/>
    <property type="match status" value="1"/>
</dbReference>
<evidence type="ECO:0000313" key="9">
    <source>
        <dbReference type="EMBL" id="MFC2993766.1"/>
    </source>
</evidence>
<comment type="caution">
    <text evidence="9">The sequence shown here is derived from an EMBL/GenBank/DDBJ whole genome shotgun (WGS) entry which is preliminary data.</text>
</comment>
<evidence type="ECO:0000256" key="7">
    <source>
        <dbReference type="ARBA" id="ARBA00033409"/>
    </source>
</evidence>
<evidence type="ECO:0000256" key="6">
    <source>
        <dbReference type="ARBA" id="ARBA00023204"/>
    </source>
</evidence>
<keyword evidence="10" id="KW-1185">Reference proteome</keyword>
<evidence type="ECO:0000256" key="5">
    <source>
        <dbReference type="ARBA" id="ARBA00023172"/>
    </source>
</evidence>
<dbReference type="NCBIfam" id="TIGR00613">
    <property type="entry name" value="reco"/>
    <property type="match status" value="1"/>
</dbReference>
<dbReference type="EMBL" id="JBHRSF010000003">
    <property type="protein sequence ID" value="MFC2993766.1"/>
    <property type="molecule type" value="Genomic_DNA"/>
</dbReference>
<dbReference type="InterPro" id="IPR012340">
    <property type="entry name" value="NA-bd_OB-fold"/>
</dbReference>
<evidence type="ECO:0000256" key="4">
    <source>
        <dbReference type="ARBA" id="ARBA00022763"/>
    </source>
</evidence>
<comment type="similarity">
    <text evidence="2">Belongs to the RecO family.</text>
</comment>
<organism evidence="9 10">
    <name type="scientific">Acinetobacter sichuanensis</name>
    <dbReference type="NCBI Taxonomy" id="2136183"/>
    <lineage>
        <taxon>Bacteria</taxon>
        <taxon>Pseudomonadati</taxon>
        <taxon>Pseudomonadota</taxon>
        <taxon>Gammaproteobacteria</taxon>
        <taxon>Moraxellales</taxon>
        <taxon>Moraxellaceae</taxon>
        <taxon>Acinetobacter</taxon>
    </lineage>
</organism>
<dbReference type="Pfam" id="PF02565">
    <property type="entry name" value="RecO_C"/>
    <property type="match status" value="1"/>
</dbReference>
<dbReference type="SUPFAM" id="SSF50249">
    <property type="entry name" value="Nucleic acid-binding proteins"/>
    <property type="match status" value="1"/>
</dbReference>
<keyword evidence="4" id="KW-0227">DNA damage</keyword>
<dbReference type="PANTHER" id="PTHR33991">
    <property type="entry name" value="DNA REPAIR PROTEIN RECO"/>
    <property type="match status" value="1"/>
</dbReference>
<gene>
    <name evidence="9" type="primary">recO</name>
    <name evidence="9" type="ORF">ACFODO_00450</name>
</gene>
<comment type="function">
    <text evidence="1">Involved in DNA repair and RecF pathway recombination.</text>
</comment>
<keyword evidence="5" id="KW-0233">DNA recombination</keyword>
<dbReference type="InterPro" id="IPR042242">
    <property type="entry name" value="RecO_C"/>
</dbReference>
<reference evidence="10" key="1">
    <citation type="journal article" date="2019" name="Int. J. Syst. Evol. Microbiol.">
        <title>The Global Catalogue of Microorganisms (GCM) 10K type strain sequencing project: providing services to taxonomists for standard genome sequencing and annotation.</title>
        <authorList>
            <consortium name="The Broad Institute Genomics Platform"/>
            <consortium name="The Broad Institute Genome Sequencing Center for Infectious Disease"/>
            <person name="Wu L."/>
            <person name="Ma J."/>
        </authorList>
    </citation>
    <scope>NUCLEOTIDE SEQUENCE [LARGE SCALE GENOMIC DNA]</scope>
    <source>
        <strain evidence="10">KCTC 62575</strain>
    </source>
</reference>
<proteinExistence type="inferred from homology"/>
<evidence type="ECO:0000256" key="2">
    <source>
        <dbReference type="ARBA" id="ARBA00007452"/>
    </source>
</evidence>
<name>A0ABV7BA05_9GAMM</name>
<dbReference type="Gene3D" id="1.20.1440.120">
    <property type="entry name" value="Recombination protein O, C-terminal domain"/>
    <property type="match status" value="1"/>
</dbReference>
<evidence type="ECO:0000259" key="8">
    <source>
        <dbReference type="Pfam" id="PF11967"/>
    </source>
</evidence>
<protein>
    <recommendedName>
        <fullName evidence="3">DNA repair protein RecO</fullName>
    </recommendedName>
    <alternativeName>
        <fullName evidence="7">Recombination protein O</fullName>
    </alternativeName>
</protein>
<feature type="domain" description="DNA replication/recombination mediator RecO N-terminal" evidence="8">
    <location>
        <begin position="2"/>
        <end position="41"/>
    </location>
</feature>
<dbReference type="PANTHER" id="PTHR33991:SF1">
    <property type="entry name" value="DNA REPAIR PROTEIN RECO"/>
    <property type="match status" value="1"/>
</dbReference>
<dbReference type="RefSeq" id="WP_171405070.1">
    <property type="nucleotide sequence ID" value="NZ_JBHRSF010000003.1"/>
</dbReference>
<evidence type="ECO:0000256" key="3">
    <source>
        <dbReference type="ARBA" id="ARBA00021310"/>
    </source>
</evidence>
<dbReference type="InterPro" id="IPR022572">
    <property type="entry name" value="DNA_rep/recomb_RecO_N"/>
</dbReference>